<keyword evidence="3" id="KW-0677">Repeat</keyword>
<sequence length="1496" mass="159241">MPRVAMSSLGGGARSALTAGQKNESWRALQEDAVAGQSSSSDSSAPASLEHAELPRHSTVSRVKKTMVKAPLGTLANEQKEYERTLAAARVARAGQRAARDKSRPSIFVAARQRRAAAPAPARPSTVPAPPKAKPGSPKEQAGVAVRGGRGYTLLGGKARTGTINYGGDSADVYQGALKKIRTQQKLKKQETRRGQLAEPPSPASPGRKKTALHFQSALRKIATTRKLTNLLTKEASRDLSAFGKELSGRGSAASATSDADDESVGGLLDDGSLGGRSVDFSDADSEIEHLLEDGEGATTYRSVCEQHRTLPSSRAVVSIGNGNVDVRGGQLGDRGMLPLAAAFSSATAARVLRLQQNGLGPAGINALAAGIAEGGGASLDEVDVSCNGKLGDRALAGFVKALGLHCGVLRAVALANTGAGDLTAGELGGSFRRHAKLELVDVSGNRVTAAGVEALAPLLRAAGDERRGAVDGGLAVLHASWNQFGDAGALLVAAPALASPTGALAALDLSYNQLGDAAGVALAPVLARSVAANSTLKILDASRNRLGAFAAGEFAAAVAGCRKLQVLKLGWNPLGTEGALLVVKAVGRAPAEGRAVSPASLHSLRLENTCKCGEEHRLHEAVESVSSSLARLNRSAPTIVVEFPDRNRRINDEAVFNYENDFNLVDRMFAETAKRVKLDKARRAKQAESAIVKSDRSSQARKGFKKAAGAILSSMALAKESDRPTLAKAITDPYALYDMKQQELAAERLLAKLGSSIAHDGDGARQRVKQFLESHPQLLAHEFAAMTELPRGVRRDPVLPDGAARGAALSTNTATALRRMTVDRARKAAQTQKKLREERALAWASADAETRRELGENSPFAPGPKSPRPPPPAEERAFAPLEPFRPVAMKRMKSDLASPARPSFARANSYDHASVPRPGSPPAKKAGGAAGMSPRLASQFHRNASAIMKRGDHLQVLDGLQSFNRRKDESSYFEQDQADLNFRNDWEKVAVRDAVLDALGARPVQPTSPKSPKASPFAKPDFVKGASMEDVAAAYEKMQFSTSADGRVTMSKMSKKKPSMRAEKRPPHPAVVAVEAALRKHHGRLRRVFRHGCAAFPASDAASPTRLGRRGWHELLDALGLVDRRRVCANAAAGDRVRPLRARPAGRRRARRARDAEDRAVLDAADFCGALVVYVAGMVASRPARDDAGGVGDAVDVVLGGGLDALASRRPRALIDADLFRRHALYSPQVDAVLKSHQSKVNALFSYYTRRHDSVLLTVAGWLGLLRDAALIRGDVRPAHNAPAEGDEGAKRAHLPKRAYDGDFTVSDARLVFAWARVPPPESNAKAKKAKAGVRATQSKVKPTSADSLTRIDFTEALCWLALLKPLPGKDALLHGTWEAEGLSLHEFFEIADEPAIANHPQMHALVDAPRPPPATITECHRVRLEEDLLKVLAVLYRRIPRTNPDLAAICGEGMAVAARQLDDLAKHIESKVDAQRAAGDDRAPHDRGSFIFKK</sequence>
<reference evidence="5 6" key="1">
    <citation type="submission" date="2024-03" db="EMBL/GenBank/DDBJ databases">
        <title>Aureococcus anophagefferens CCMP1851 and Kratosvirus quantuckense: Draft genome of a second virus-susceptible host strain in the model system.</title>
        <authorList>
            <person name="Chase E."/>
            <person name="Truchon A.R."/>
            <person name="Schepens W."/>
            <person name="Wilhelm S.W."/>
        </authorList>
    </citation>
    <scope>NUCLEOTIDE SEQUENCE [LARGE SCALE GENOMIC DNA]</scope>
    <source>
        <strain evidence="5 6">CCMP1851</strain>
    </source>
</reference>
<dbReference type="SUPFAM" id="SSF52047">
    <property type="entry name" value="RNI-like"/>
    <property type="match status" value="1"/>
</dbReference>
<feature type="region of interest" description="Disordered" evidence="4">
    <location>
        <begin position="248"/>
        <end position="271"/>
    </location>
</feature>
<feature type="compositionally biased region" description="Pro residues" evidence="4">
    <location>
        <begin position="862"/>
        <end position="873"/>
    </location>
</feature>
<dbReference type="EMBL" id="JBBJCI010000080">
    <property type="protein sequence ID" value="KAK7249257.1"/>
    <property type="molecule type" value="Genomic_DNA"/>
</dbReference>
<keyword evidence="1" id="KW-0343">GTPase activation</keyword>
<dbReference type="PANTHER" id="PTHR24113:SF12">
    <property type="entry name" value="RAN GTPASE-ACTIVATING PROTEIN 1"/>
    <property type="match status" value="1"/>
</dbReference>
<protein>
    <submittedName>
        <fullName evidence="5">Uncharacterized protein</fullName>
    </submittedName>
</protein>
<feature type="compositionally biased region" description="Low complexity" evidence="4">
    <location>
        <begin position="116"/>
        <end position="126"/>
    </location>
</feature>
<dbReference type="Gene3D" id="3.80.10.10">
    <property type="entry name" value="Ribonuclease Inhibitor"/>
    <property type="match status" value="2"/>
</dbReference>
<feature type="region of interest" description="Disordered" evidence="4">
    <location>
        <begin position="184"/>
        <end position="212"/>
    </location>
</feature>
<feature type="compositionally biased region" description="Basic and acidic residues" evidence="4">
    <location>
        <begin position="1477"/>
        <end position="1490"/>
    </location>
</feature>
<evidence type="ECO:0000256" key="1">
    <source>
        <dbReference type="ARBA" id="ARBA00022468"/>
    </source>
</evidence>
<organism evidence="5 6">
    <name type="scientific">Aureococcus anophagefferens</name>
    <name type="common">Harmful bloom alga</name>
    <dbReference type="NCBI Taxonomy" id="44056"/>
    <lineage>
        <taxon>Eukaryota</taxon>
        <taxon>Sar</taxon>
        <taxon>Stramenopiles</taxon>
        <taxon>Ochrophyta</taxon>
        <taxon>Pelagophyceae</taxon>
        <taxon>Pelagomonadales</taxon>
        <taxon>Pelagomonadaceae</taxon>
        <taxon>Aureococcus</taxon>
    </lineage>
</organism>
<keyword evidence="2" id="KW-0433">Leucine-rich repeat</keyword>
<dbReference type="InterPro" id="IPR001611">
    <property type="entry name" value="Leu-rich_rpt"/>
</dbReference>
<evidence type="ECO:0000256" key="2">
    <source>
        <dbReference type="ARBA" id="ARBA00022614"/>
    </source>
</evidence>
<dbReference type="Proteomes" id="UP001363151">
    <property type="component" value="Unassembled WGS sequence"/>
</dbReference>
<name>A0ABR1G899_AURAN</name>
<evidence type="ECO:0000256" key="4">
    <source>
        <dbReference type="SAM" id="MobiDB-lite"/>
    </source>
</evidence>
<dbReference type="InterPro" id="IPR032675">
    <property type="entry name" value="LRR_dom_sf"/>
</dbReference>
<feature type="region of interest" description="Disordered" evidence="4">
    <location>
        <begin position="911"/>
        <end position="934"/>
    </location>
</feature>
<feature type="region of interest" description="Disordered" evidence="4">
    <location>
        <begin position="114"/>
        <end position="143"/>
    </location>
</feature>
<dbReference type="InterPro" id="IPR027038">
    <property type="entry name" value="RanGap"/>
</dbReference>
<gene>
    <name evidence="5" type="ORF">SO694_00047042</name>
</gene>
<accession>A0ABR1G899</accession>
<feature type="compositionally biased region" description="Low complexity" evidence="4">
    <location>
        <begin position="33"/>
        <end position="48"/>
    </location>
</feature>
<feature type="region of interest" description="Disordered" evidence="4">
    <location>
        <begin position="840"/>
        <end position="878"/>
    </location>
</feature>
<proteinExistence type="predicted"/>
<feature type="region of interest" description="Disordered" evidence="4">
    <location>
        <begin position="1477"/>
        <end position="1496"/>
    </location>
</feature>
<dbReference type="Pfam" id="PF13516">
    <property type="entry name" value="LRR_6"/>
    <property type="match status" value="3"/>
</dbReference>
<feature type="compositionally biased region" description="Low complexity" evidence="4">
    <location>
        <begin position="923"/>
        <end position="934"/>
    </location>
</feature>
<evidence type="ECO:0000313" key="6">
    <source>
        <dbReference type="Proteomes" id="UP001363151"/>
    </source>
</evidence>
<keyword evidence="6" id="KW-1185">Reference proteome</keyword>
<comment type="caution">
    <text evidence="5">The sequence shown here is derived from an EMBL/GenBank/DDBJ whole genome shotgun (WGS) entry which is preliminary data.</text>
</comment>
<feature type="region of interest" description="Disordered" evidence="4">
    <location>
        <begin position="1"/>
        <end position="63"/>
    </location>
</feature>
<dbReference type="SMART" id="SM00368">
    <property type="entry name" value="LRR_RI"/>
    <property type="match status" value="5"/>
</dbReference>
<evidence type="ECO:0000313" key="5">
    <source>
        <dbReference type="EMBL" id="KAK7249257.1"/>
    </source>
</evidence>
<evidence type="ECO:0000256" key="3">
    <source>
        <dbReference type="ARBA" id="ARBA00022737"/>
    </source>
</evidence>
<dbReference type="PANTHER" id="PTHR24113">
    <property type="entry name" value="RAN GTPASE-ACTIVATING PROTEIN 1"/>
    <property type="match status" value="1"/>
</dbReference>